<name>A0A1G8EL18_9BURK</name>
<dbReference type="InterPro" id="IPR012495">
    <property type="entry name" value="TadE-like_dom"/>
</dbReference>
<feature type="domain" description="TadE-like" evidence="2">
    <location>
        <begin position="26"/>
        <end position="68"/>
    </location>
</feature>
<organism evidence="3 4">
    <name type="scientific">Paraburkholderia phenazinium</name>
    <dbReference type="NCBI Taxonomy" id="60549"/>
    <lineage>
        <taxon>Bacteria</taxon>
        <taxon>Pseudomonadati</taxon>
        <taxon>Pseudomonadota</taxon>
        <taxon>Betaproteobacteria</taxon>
        <taxon>Burkholderiales</taxon>
        <taxon>Burkholderiaceae</taxon>
        <taxon>Paraburkholderia</taxon>
    </lineage>
</organism>
<dbReference type="RefSeq" id="WP_090687504.1">
    <property type="nucleotide sequence ID" value="NZ_CADERL010000007.1"/>
</dbReference>
<reference evidence="3 4" key="1">
    <citation type="submission" date="2016-10" db="EMBL/GenBank/DDBJ databases">
        <authorList>
            <person name="de Groot N.N."/>
        </authorList>
    </citation>
    <scope>NUCLEOTIDE SEQUENCE [LARGE SCALE GENOMIC DNA]</scope>
    <source>
        <strain evidence="3 4">LMG 2247</strain>
    </source>
</reference>
<dbReference type="OrthoDB" id="8688629at2"/>
<dbReference type="EMBL" id="FNCJ01000012">
    <property type="protein sequence ID" value="SDH70560.1"/>
    <property type="molecule type" value="Genomic_DNA"/>
</dbReference>
<keyword evidence="1" id="KW-0472">Membrane</keyword>
<protein>
    <submittedName>
        <fullName evidence="3">Flp pilus assembly protein TadG</fullName>
    </submittedName>
</protein>
<keyword evidence="1" id="KW-1133">Transmembrane helix</keyword>
<evidence type="ECO:0000259" key="2">
    <source>
        <dbReference type="Pfam" id="PF07811"/>
    </source>
</evidence>
<evidence type="ECO:0000256" key="1">
    <source>
        <dbReference type="SAM" id="Phobius"/>
    </source>
</evidence>
<dbReference type="Proteomes" id="UP000199706">
    <property type="component" value="Unassembled WGS sequence"/>
</dbReference>
<keyword evidence="1" id="KW-0812">Transmembrane</keyword>
<gene>
    <name evidence="3" type="ORF">SAMN05216466_112128</name>
</gene>
<evidence type="ECO:0000313" key="4">
    <source>
        <dbReference type="Proteomes" id="UP000199706"/>
    </source>
</evidence>
<dbReference type="AlphaFoldDB" id="A0A1G8EL18"/>
<dbReference type="Pfam" id="PF07811">
    <property type="entry name" value="TadE"/>
    <property type="match status" value="1"/>
</dbReference>
<accession>A0A1G8EL18</accession>
<proteinExistence type="predicted"/>
<feature type="transmembrane region" description="Helical" evidence="1">
    <location>
        <begin position="28"/>
        <end position="52"/>
    </location>
</feature>
<sequence length="165" mass="17486">MNWTAYQQIPRPAMRAAFARSRRERGTAAVEFALVFPLFFVILYGIVTYSVIFVAQQNLTLAAEEGARAALNYQAATSTANALAARSSAACTTAKGMVTSLISTATCVSSSSPCSYDATMDCVIVTLSYNYAGKPLVPSLPLTNFVLPASLASSATVQLNPENIL</sequence>
<evidence type="ECO:0000313" key="3">
    <source>
        <dbReference type="EMBL" id="SDH70560.1"/>
    </source>
</evidence>